<keyword evidence="5" id="KW-1185">Reference proteome</keyword>
<name>A0ABS6WM36_9HYPH</name>
<organism evidence="4 5">
    <name type="scientific">Pseudohoeflea coraliihabitans</name>
    <dbReference type="NCBI Taxonomy" id="2860393"/>
    <lineage>
        <taxon>Bacteria</taxon>
        <taxon>Pseudomonadati</taxon>
        <taxon>Pseudomonadota</taxon>
        <taxon>Alphaproteobacteria</taxon>
        <taxon>Hyphomicrobiales</taxon>
        <taxon>Rhizobiaceae</taxon>
        <taxon>Pseudohoeflea</taxon>
    </lineage>
</organism>
<keyword evidence="2" id="KW-0732">Signal</keyword>
<sequence length="97" mass="10014">MTRIFAALIAATLIASAPALGGERTVKLSVENMTCATCPYIVRQSLAGVPGVRQVDVSFELKTATVTFDDETADIAALRAATTGNGFPSQLVETPGG</sequence>
<dbReference type="InterPro" id="IPR017969">
    <property type="entry name" value="Heavy-metal-associated_CS"/>
</dbReference>
<comment type="caution">
    <text evidence="4">The sequence shown here is derived from an EMBL/GenBank/DDBJ whole genome shotgun (WGS) entry which is preliminary data.</text>
</comment>
<dbReference type="Pfam" id="PF00403">
    <property type="entry name" value="HMA"/>
    <property type="match status" value="1"/>
</dbReference>
<reference evidence="4" key="1">
    <citation type="submission" date="2021-07" db="EMBL/GenBank/DDBJ databases">
        <title>Pseudohoeflea marina sp. nov. a polyhydroxyalcanoate-producing bacterium.</title>
        <authorList>
            <person name="Zheng W."/>
            <person name="Yu S."/>
            <person name="Huang Y."/>
        </authorList>
    </citation>
    <scope>NUCLEOTIDE SEQUENCE</scope>
    <source>
        <strain evidence="4">DP4N28-3</strain>
    </source>
</reference>
<dbReference type="CDD" id="cd00371">
    <property type="entry name" value="HMA"/>
    <property type="match status" value="1"/>
</dbReference>
<evidence type="ECO:0000313" key="4">
    <source>
        <dbReference type="EMBL" id="MBW3097026.1"/>
    </source>
</evidence>
<evidence type="ECO:0000256" key="1">
    <source>
        <dbReference type="ARBA" id="ARBA00022723"/>
    </source>
</evidence>
<dbReference type="PROSITE" id="PS50846">
    <property type="entry name" value="HMA_2"/>
    <property type="match status" value="1"/>
</dbReference>
<evidence type="ECO:0000313" key="5">
    <source>
        <dbReference type="Proteomes" id="UP001430804"/>
    </source>
</evidence>
<evidence type="ECO:0000256" key="2">
    <source>
        <dbReference type="SAM" id="SignalP"/>
    </source>
</evidence>
<dbReference type="Proteomes" id="UP001430804">
    <property type="component" value="Unassembled WGS sequence"/>
</dbReference>
<feature type="signal peptide" evidence="2">
    <location>
        <begin position="1"/>
        <end position="21"/>
    </location>
</feature>
<dbReference type="PROSITE" id="PS01047">
    <property type="entry name" value="HMA_1"/>
    <property type="match status" value="1"/>
</dbReference>
<gene>
    <name evidence="4" type="ORF">KY465_07020</name>
</gene>
<protein>
    <submittedName>
        <fullName evidence="4">Cation transporter</fullName>
    </submittedName>
</protein>
<dbReference type="EMBL" id="JAHWQX010000002">
    <property type="protein sequence ID" value="MBW3097026.1"/>
    <property type="molecule type" value="Genomic_DNA"/>
</dbReference>
<dbReference type="InterPro" id="IPR006121">
    <property type="entry name" value="HMA_dom"/>
</dbReference>
<accession>A0ABS6WM36</accession>
<feature type="domain" description="HMA" evidence="3">
    <location>
        <begin position="24"/>
        <end position="90"/>
    </location>
</feature>
<feature type="chain" id="PRO_5046661034" evidence="2">
    <location>
        <begin position="22"/>
        <end position="97"/>
    </location>
</feature>
<proteinExistence type="predicted"/>
<evidence type="ECO:0000259" key="3">
    <source>
        <dbReference type="PROSITE" id="PS50846"/>
    </source>
</evidence>
<keyword evidence="1" id="KW-0479">Metal-binding</keyword>
<dbReference type="RefSeq" id="WP_219200973.1">
    <property type="nucleotide sequence ID" value="NZ_JAHWQX010000002.1"/>
</dbReference>